<evidence type="ECO:0000313" key="1">
    <source>
        <dbReference type="EMBL" id="KIO05355.1"/>
    </source>
</evidence>
<dbReference type="EMBL" id="KN831967">
    <property type="protein sequence ID" value="KIO05355.1"/>
    <property type="molecule type" value="Genomic_DNA"/>
</dbReference>
<dbReference type="AlphaFoldDB" id="A0A0C3NWX4"/>
<organism evidence="1 2">
    <name type="scientific">Pisolithus tinctorius Marx 270</name>
    <dbReference type="NCBI Taxonomy" id="870435"/>
    <lineage>
        <taxon>Eukaryota</taxon>
        <taxon>Fungi</taxon>
        <taxon>Dikarya</taxon>
        <taxon>Basidiomycota</taxon>
        <taxon>Agaricomycotina</taxon>
        <taxon>Agaricomycetes</taxon>
        <taxon>Agaricomycetidae</taxon>
        <taxon>Boletales</taxon>
        <taxon>Sclerodermatineae</taxon>
        <taxon>Pisolithaceae</taxon>
        <taxon>Pisolithus</taxon>
    </lineage>
</organism>
<sequence length="79" mass="8903">MDLWACCLSREPGWKKGRDKIAENTWKSSSMHQPKISIANKVQISNAPSEKGVECTVSLQSVSSMGSSSREWYWVTCHK</sequence>
<keyword evidence="2" id="KW-1185">Reference proteome</keyword>
<reference evidence="2" key="2">
    <citation type="submission" date="2015-01" db="EMBL/GenBank/DDBJ databases">
        <title>Evolutionary Origins and Diversification of the Mycorrhizal Mutualists.</title>
        <authorList>
            <consortium name="DOE Joint Genome Institute"/>
            <consortium name="Mycorrhizal Genomics Consortium"/>
            <person name="Kohler A."/>
            <person name="Kuo A."/>
            <person name="Nagy L.G."/>
            <person name="Floudas D."/>
            <person name="Copeland A."/>
            <person name="Barry K.W."/>
            <person name="Cichocki N."/>
            <person name="Veneault-Fourrey C."/>
            <person name="LaButti K."/>
            <person name="Lindquist E.A."/>
            <person name="Lipzen A."/>
            <person name="Lundell T."/>
            <person name="Morin E."/>
            <person name="Murat C."/>
            <person name="Riley R."/>
            <person name="Ohm R."/>
            <person name="Sun H."/>
            <person name="Tunlid A."/>
            <person name="Henrissat B."/>
            <person name="Grigoriev I.V."/>
            <person name="Hibbett D.S."/>
            <person name="Martin F."/>
        </authorList>
    </citation>
    <scope>NUCLEOTIDE SEQUENCE [LARGE SCALE GENOMIC DNA]</scope>
    <source>
        <strain evidence="2">Marx 270</strain>
    </source>
</reference>
<gene>
    <name evidence="1" type="ORF">M404DRAFT_999960</name>
</gene>
<dbReference type="InParanoid" id="A0A0C3NWX4"/>
<name>A0A0C3NWX4_PISTI</name>
<dbReference type="HOGENOM" id="CLU_2606970_0_0_1"/>
<reference evidence="1 2" key="1">
    <citation type="submission" date="2014-04" db="EMBL/GenBank/DDBJ databases">
        <authorList>
            <consortium name="DOE Joint Genome Institute"/>
            <person name="Kuo A."/>
            <person name="Kohler A."/>
            <person name="Costa M.D."/>
            <person name="Nagy L.G."/>
            <person name="Floudas D."/>
            <person name="Copeland A."/>
            <person name="Barry K.W."/>
            <person name="Cichocki N."/>
            <person name="Veneault-Fourrey C."/>
            <person name="LaButti K."/>
            <person name="Lindquist E.A."/>
            <person name="Lipzen A."/>
            <person name="Lundell T."/>
            <person name="Morin E."/>
            <person name="Murat C."/>
            <person name="Sun H."/>
            <person name="Tunlid A."/>
            <person name="Henrissat B."/>
            <person name="Grigoriev I.V."/>
            <person name="Hibbett D.S."/>
            <person name="Martin F."/>
            <person name="Nordberg H.P."/>
            <person name="Cantor M.N."/>
            <person name="Hua S.X."/>
        </authorList>
    </citation>
    <scope>NUCLEOTIDE SEQUENCE [LARGE SCALE GENOMIC DNA]</scope>
    <source>
        <strain evidence="1 2">Marx 270</strain>
    </source>
</reference>
<accession>A0A0C3NWX4</accession>
<evidence type="ECO:0000313" key="2">
    <source>
        <dbReference type="Proteomes" id="UP000054217"/>
    </source>
</evidence>
<dbReference type="Proteomes" id="UP000054217">
    <property type="component" value="Unassembled WGS sequence"/>
</dbReference>
<proteinExistence type="predicted"/>
<protein>
    <submittedName>
        <fullName evidence="1">Uncharacterized protein</fullName>
    </submittedName>
</protein>